<dbReference type="PROSITE" id="PS00109">
    <property type="entry name" value="PROTEIN_KINASE_TYR"/>
    <property type="match status" value="1"/>
</dbReference>
<gene>
    <name evidence="2" type="primary">Ret_1</name>
    <name evidence="2" type="ORF">CEXT_761831</name>
</gene>
<dbReference type="Proteomes" id="UP001054945">
    <property type="component" value="Unassembled WGS sequence"/>
</dbReference>
<dbReference type="InterPro" id="IPR001245">
    <property type="entry name" value="Ser-Thr/Tyr_kinase_cat_dom"/>
</dbReference>
<comment type="caution">
    <text evidence="2">The sequence shown here is derived from an EMBL/GenBank/DDBJ whole genome shotgun (WGS) entry which is preliminary data.</text>
</comment>
<evidence type="ECO:0000313" key="3">
    <source>
        <dbReference type="Proteomes" id="UP001054945"/>
    </source>
</evidence>
<reference evidence="2 3" key="1">
    <citation type="submission" date="2021-06" db="EMBL/GenBank/DDBJ databases">
        <title>Caerostris extrusa draft genome.</title>
        <authorList>
            <person name="Kono N."/>
            <person name="Arakawa K."/>
        </authorList>
    </citation>
    <scope>NUCLEOTIDE SEQUENCE [LARGE SCALE GENOMIC DNA]</scope>
</reference>
<dbReference type="GO" id="GO:0004714">
    <property type="term" value="F:transmembrane receptor protein tyrosine kinase activity"/>
    <property type="evidence" value="ECO:0007669"/>
    <property type="project" value="TreeGrafter"/>
</dbReference>
<keyword evidence="3" id="KW-1185">Reference proteome</keyword>
<dbReference type="InterPro" id="IPR011009">
    <property type="entry name" value="Kinase-like_dom_sf"/>
</dbReference>
<keyword evidence="2" id="KW-0675">Receptor</keyword>
<dbReference type="PANTHER" id="PTHR24416">
    <property type="entry name" value="TYROSINE-PROTEIN KINASE RECEPTOR"/>
    <property type="match status" value="1"/>
</dbReference>
<dbReference type="InterPro" id="IPR050122">
    <property type="entry name" value="RTK"/>
</dbReference>
<dbReference type="GO" id="GO:0007169">
    <property type="term" value="P:cell surface receptor protein tyrosine kinase signaling pathway"/>
    <property type="evidence" value="ECO:0007669"/>
    <property type="project" value="TreeGrafter"/>
</dbReference>
<dbReference type="Gene3D" id="1.10.510.10">
    <property type="entry name" value="Transferase(Phosphotransferase) domain 1"/>
    <property type="match status" value="1"/>
</dbReference>
<organism evidence="2 3">
    <name type="scientific">Caerostris extrusa</name>
    <name type="common">Bark spider</name>
    <name type="synonym">Caerostris bankana</name>
    <dbReference type="NCBI Taxonomy" id="172846"/>
    <lineage>
        <taxon>Eukaryota</taxon>
        <taxon>Metazoa</taxon>
        <taxon>Ecdysozoa</taxon>
        <taxon>Arthropoda</taxon>
        <taxon>Chelicerata</taxon>
        <taxon>Arachnida</taxon>
        <taxon>Araneae</taxon>
        <taxon>Araneomorphae</taxon>
        <taxon>Entelegynae</taxon>
        <taxon>Araneoidea</taxon>
        <taxon>Araneidae</taxon>
        <taxon>Caerostris</taxon>
    </lineage>
</organism>
<proteinExistence type="predicted"/>
<dbReference type="InterPro" id="IPR008266">
    <property type="entry name" value="Tyr_kinase_AS"/>
</dbReference>
<evidence type="ECO:0000313" key="2">
    <source>
        <dbReference type="EMBL" id="GIX74492.1"/>
    </source>
</evidence>
<protein>
    <submittedName>
        <fullName evidence="2">Proto-oncogene tyrosine-protein kinase receptor Ret</fullName>
    </submittedName>
</protein>
<dbReference type="GO" id="GO:0005886">
    <property type="term" value="C:plasma membrane"/>
    <property type="evidence" value="ECO:0007669"/>
    <property type="project" value="TreeGrafter"/>
</dbReference>
<feature type="domain" description="Protein kinase" evidence="1">
    <location>
        <begin position="1"/>
        <end position="49"/>
    </location>
</feature>
<dbReference type="PROSITE" id="PS50011">
    <property type="entry name" value="PROTEIN_KINASE_DOM"/>
    <property type="match status" value="1"/>
</dbReference>
<keyword evidence="2" id="KW-0808">Transferase</keyword>
<dbReference type="EMBL" id="BPLR01020073">
    <property type="protein sequence ID" value="GIX74492.1"/>
    <property type="molecule type" value="Genomic_DNA"/>
</dbReference>
<accession>A0AAV4MQ68</accession>
<dbReference type="GO" id="GO:0005524">
    <property type="term" value="F:ATP binding"/>
    <property type="evidence" value="ECO:0007669"/>
    <property type="project" value="InterPro"/>
</dbReference>
<keyword evidence="2" id="KW-0418">Kinase</keyword>
<name>A0AAV4MQ68_CAEEX</name>
<dbReference type="GO" id="GO:0043235">
    <property type="term" value="C:receptor complex"/>
    <property type="evidence" value="ECO:0007669"/>
    <property type="project" value="TreeGrafter"/>
</dbReference>
<dbReference type="InterPro" id="IPR000719">
    <property type="entry name" value="Prot_kinase_dom"/>
</dbReference>
<evidence type="ECO:0000259" key="1">
    <source>
        <dbReference type="PROSITE" id="PS50011"/>
    </source>
</evidence>
<sequence>MDYLASMKVVHRDLAARNVLVASGKILKISDFGLSRDVYEGDTYLKMSK</sequence>
<dbReference type="PANTHER" id="PTHR24416:SF617">
    <property type="entry name" value="RET ONCOGENE, ISOFORM A"/>
    <property type="match status" value="1"/>
</dbReference>
<dbReference type="Pfam" id="PF07714">
    <property type="entry name" value="PK_Tyr_Ser-Thr"/>
    <property type="match status" value="1"/>
</dbReference>
<dbReference type="AlphaFoldDB" id="A0AAV4MQ68"/>
<feature type="non-terminal residue" evidence="2">
    <location>
        <position position="49"/>
    </location>
</feature>
<dbReference type="SUPFAM" id="SSF56112">
    <property type="entry name" value="Protein kinase-like (PK-like)"/>
    <property type="match status" value="1"/>
</dbReference>